<comment type="caution">
    <text evidence="3">The sequence shown here is derived from an EMBL/GenBank/DDBJ whole genome shotgun (WGS) entry which is preliminary data.</text>
</comment>
<accession>A0A8J8CK24</accession>
<sequence length="284" mass="30342">MKILLTTALTSTLLLLGAAKTQALTLYNGSLGTPPGSQGWTFVPGFSPPFATQTSDSTGTTLNTTANDSIQAGYSRSDQSFDRSAGYTLRFDLQLLSENHANPNAQNNPGTDSISDRAGLSIIALSSDQQGIELGFWDNEIWAQEDGAIKADPTLAPTGTRFTHAEGASFNTQAAIAQYELSILNNAYYLYANGNYGAPLLTGRLRNYAAEGSPYTIPNFLFVGDNTTSAQGSFKLAQVDVSNSAITPVPFVFNPLVGLGAFGLGRIRKAIRKRRYNSADFTNL</sequence>
<organism evidence="3 4">
    <name type="scientific">Myxacorys almedinensis A</name>
    <dbReference type="NCBI Taxonomy" id="2690445"/>
    <lineage>
        <taxon>Bacteria</taxon>
        <taxon>Bacillati</taxon>
        <taxon>Cyanobacteriota</taxon>
        <taxon>Cyanophyceae</taxon>
        <taxon>Leptolyngbyales</taxon>
        <taxon>Leptolyngbyaceae</taxon>
        <taxon>Myxacorys</taxon>
        <taxon>Myxacorys almedinensis</taxon>
    </lineage>
</organism>
<name>A0A8J8CK24_9CYAN</name>
<dbReference type="EMBL" id="WVIE01000002">
    <property type="protein sequence ID" value="NDJ16205.1"/>
    <property type="molecule type" value="Genomic_DNA"/>
</dbReference>
<keyword evidence="2" id="KW-0732">Signal</keyword>
<dbReference type="RefSeq" id="WP_162421704.1">
    <property type="nucleotide sequence ID" value="NZ_WVIE01000002.1"/>
</dbReference>
<keyword evidence="1" id="KW-0472">Membrane</keyword>
<evidence type="ECO:0008006" key="5">
    <source>
        <dbReference type="Google" id="ProtNLM"/>
    </source>
</evidence>
<keyword evidence="1" id="KW-1133">Transmembrane helix</keyword>
<feature type="chain" id="PRO_5035258944" description="PEP-CTERM sorting domain-containing protein" evidence="2">
    <location>
        <begin position="24"/>
        <end position="284"/>
    </location>
</feature>
<dbReference type="Proteomes" id="UP000646053">
    <property type="component" value="Unassembled WGS sequence"/>
</dbReference>
<proteinExistence type="predicted"/>
<evidence type="ECO:0000256" key="1">
    <source>
        <dbReference type="SAM" id="Phobius"/>
    </source>
</evidence>
<feature type="transmembrane region" description="Helical" evidence="1">
    <location>
        <begin position="245"/>
        <end position="265"/>
    </location>
</feature>
<protein>
    <recommendedName>
        <fullName evidence="5">PEP-CTERM sorting domain-containing protein</fullName>
    </recommendedName>
</protein>
<keyword evidence="1" id="KW-0812">Transmembrane</keyword>
<evidence type="ECO:0000313" key="4">
    <source>
        <dbReference type="Proteomes" id="UP000646053"/>
    </source>
</evidence>
<gene>
    <name evidence="3" type="ORF">GS601_02690</name>
</gene>
<evidence type="ECO:0000256" key="2">
    <source>
        <dbReference type="SAM" id="SignalP"/>
    </source>
</evidence>
<evidence type="ECO:0000313" key="3">
    <source>
        <dbReference type="EMBL" id="NDJ16205.1"/>
    </source>
</evidence>
<keyword evidence="4" id="KW-1185">Reference proteome</keyword>
<feature type="signal peptide" evidence="2">
    <location>
        <begin position="1"/>
        <end position="23"/>
    </location>
</feature>
<dbReference type="AlphaFoldDB" id="A0A8J8CK24"/>
<reference evidence="3" key="1">
    <citation type="submission" date="2019-12" db="EMBL/GenBank/DDBJ databases">
        <title>High-Quality draft genome sequences of three cyanobacteria isolated from the limestone walls of the Old Cathedral of Coimbra.</title>
        <authorList>
            <person name="Tiago I."/>
            <person name="Soares F."/>
            <person name="Portugal A."/>
        </authorList>
    </citation>
    <scope>NUCLEOTIDE SEQUENCE</scope>
    <source>
        <strain evidence="3">A</strain>
    </source>
</reference>